<dbReference type="PANTHER" id="PTHR10963:SF60">
    <property type="entry name" value="GRAM-NEGATIVE BACTERIA-BINDING PROTEIN 1-RELATED"/>
    <property type="match status" value="1"/>
</dbReference>
<feature type="chain" id="PRO_5004518999" evidence="1">
    <location>
        <begin position="22"/>
        <end position="278"/>
    </location>
</feature>
<dbReference type="eggNOG" id="ENOG502S1W9">
    <property type="taxonomic scope" value="Eukaryota"/>
</dbReference>
<dbReference type="EMBL" id="KE145370">
    <property type="protein sequence ID" value="EPE27239.1"/>
    <property type="molecule type" value="Genomic_DNA"/>
</dbReference>
<gene>
    <name evidence="3" type="ORF">GLAREA_03154</name>
</gene>
<proteinExistence type="predicted"/>
<keyword evidence="4" id="KW-1185">Reference proteome</keyword>
<dbReference type="Proteomes" id="UP000016922">
    <property type="component" value="Unassembled WGS sequence"/>
</dbReference>
<organism evidence="3 4">
    <name type="scientific">Glarea lozoyensis (strain ATCC 20868 / MF5171)</name>
    <dbReference type="NCBI Taxonomy" id="1116229"/>
    <lineage>
        <taxon>Eukaryota</taxon>
        <taxon>Fungi</taxon>
        <taxon>Dikarya</taxon>
        <taxon>Ascomycota</taxon>
        <taxon>Pezizomycotina</taxon>
        <taxon>Leotiomycetes</taxon>
        <taxon>Helotiales</taxon>
        <taxon>Helotiaceae</taxon>
        <taxon>Glarea</taxon>
    </lineage>
</organism>
<dbReference type="GO" id="GO:0005975">
    <property type="term" value="P:carbohydrate metabolic process"/>
    <property type="evidence" value="ECO:0007669"/>
    <property type="project" value="InterPro"/>
</dbReference>
<dbReference type="Gene3D" id="2.60.120.200">
    <property type="match status" value="1"/>
</dbReference>
<dbReference type="GeneID" id="19462209"/>
<evidence type="ECO:0000313" key="3">
    <source>
        <dbReference type="EMBL" id="EPE27239.1"/>
    </source>
</evidence>
<dbReference type="SUPFAM" id="SSF49899">
    <property type="entry name" value="Concanavalin A-like lectins/glucanases"/>
    <property type="match status" value="1"/>
</dbReference>
<keyword evidence="1" id="KW-0732">Signal</keyword>
<accession>S3CQ24</accession>
<dbReference type="OrthoDB" id="192832at2759"/>
<keyword evidence="3" id="KW-0430">Lectin</keyword>
<dbReference type="InterPro" id="IPR013320">
    <property type="entry name" value="ConA-like_dom_sf"/>
</dbReference>
<dbReference type="GO" id="GO:0030246">
    <property type="term" value="F:carbohydrate binding"/>
    <property type="evidence" value="ECO:0007669"/>
    <property type="project" value="UniProtKB-KW"/>
</dbReference>
<protein>
    <submittedName>
        <fullName evidence="3">Concanavalin A-like lectins/glucanase</fullName>
    </submittedName>
</protein>
<dbReference type="RefSeq" id="XP_008086429.1">
    <property type="nucleotide sequence ID" value="XM_008088238.1"/>
</dbReference>
<name>S3CQ24_GLAL2</name>
<dbReference type="HOGENOM" id="CLU_019533_3_1_1"/>
<dbReference type="PROSITE" id="PS51762">
    <property type="entry name" value="GH16_2"/>
    <property type="match status" value="1"/>
</dbReference>
<dbReference type="GO" id="GO:0004553">
    <property type="term" value="F:hydrolase activity, hydrolyzing O-glycosyl compounds"/>
    <property type="evidence" value="ECO:0007669"/>
    <property type="project" value="InterPro"/>
</dbReference>
<reference evidence="3 4" key="1">
    <citation type="journal article" date="2013" name="BMC Genomics">
        <title>Genomics-driven discovery of the pneumocandin biosynthetic gene cluster in the fungus Glarea lozoyensis.</title>
        <authorList>
            <person name="Chen L."/>
            <person name="Yue Q."/>
            <person name="Zhang X."/>
            <person name="Xiang M."/>
            <person name="Wang C."/>
            <person name="Li S."/>
            <person name="Che Y."/>
            <person name="Ortiz-Lopez F.J."/>
            <person name="Bills G.F."/>
            <person name="Liu X."/>
            <person name="An Z."/>
        </authorList>
    </citation>
    <scope>NUCLEOTIDE SEQUENCE [LARGE SCALE GENOMIC DNA]</scope>
    <source>
        <strain evidence="4">ATCC 20868 / MF5171</strain>
    </source>
</reference>
<dbReference type="OMA" id="NEVQTYT"/>
<sequence length="278" mass="29692">MYHSLIITLISIITLLPSTYASDPETIPGFSVVWSDSFSGSSIDSSKWTTYTGSVYNKEQQKYTTSSSNCALSGSGTLLITPQKDSSGAWTSCKLESKPAFAADAGGQIIVQSRFKLGRPGAQLQGIWPAFWSLGQVMREGVGWPQCGEIDTFENINGSPLGLGTIHCGAACNDPTGLSQGIAFDYGNFHTWAHAIDLRSGDWTQQSITWYMDGQAYNFKKGSDVGDEAAWGALAQKAMYMQLNVAVGGEWPGNAAADTVSGADAGMEVLYVGVYKSN</sequence>
<feature type="domain" description="GH16" evidence="2">
    <location>
        <begin position="18"/>
        <end position="278"/>
    </location>
</feature>
<dbReference type="InterPro" id="IPR000757">
    <property type="entry name" value="Beta-glucanase-like"/>
</dbReference>
<dbReference type="InterPro" id="IPR050546">
    <property type="entry name" value="Glycosyl_Hydrlase_16"/>
</dbReference>
<dbReference type="PANTHER" id="PTHR10963">
    <property type="entry name" value="GLYCOSYL HYDROLASE-RELATED"/>
    <property type="match status" value="1"/>
</dbReference>
<evidence type="ECO:0000256" key="1">
    <source>
        <dbReference type="SAM" id="SignalP"/>
    </source>
</evidence>
<feature type="signal peptide" evidence="1">
    <location>
        <begin position="1"/>
        <end position="21"/>
    </location>
</feature>
<evidence type="ECO:0000313" key="4">
    <source>
        <dbReference type="Proteomes" id="UP000016922"/>
    </source>
</evidence>
<evidence type="ECO:0000259" key="2">
    <source>
        <dbReference type="PROSITE" id="PS51762"/>
    </source>
</evidence>
<dbReference type="Pfam" id="PF26113">
    <property type="entry name" value="GH16_XgeA"/>
    <property type="match status" value="1"/>
</dbReference>
<dbReference type="AlphaFoldDB" id="S3CQ24"/>
<dbReference type="KEGG" id="glz:GLAREA_03154"/>